<feature type="compositionally biased region" description="Polar residues" evidence="1">
    <location>
        <begin position="122"/>
        <end position="133"/>
    </location>
</feature>
<organism evidence="3 4">
    <name type="scientific">Lichtheimia corymbifera JMRC:FSU:9682</name>
    <dbReference type="NCBI Taxonomy" id="1263082"/>
    <lineage>
        <taxon>Eukaryota</taxon>
        <taxon>Fungi</taxon>
        <taxon>Fungi incertae sedis</taxon>
        <taxon>Mucoromycota</taxon>
        <taxon>Mucoromycotina</taxon>
        <taxon>Mucoromycetes</taxon>
        <taxon>Mucorales</taxon>
        <taxon>Lichtheimiaceae</taxon>
        <taxon>Lichtheimia</taxon>
    </lineage>
</organism>
<dbReference type="AlphaFoldDB" id="A0A068S4J4"/>
<proteinExistence type="predicted"/>
<protein>
    <submittedName>
        <fullName evidence="3">Uncharacterized protein</fullName>
    </submittedName>
</protein>
<keyword evidence="2" id="KW-0732">Signal</keyword>
<evidence type="ECO:0000313" key="3">
    <source>
        <dbReference type="EMBL" id="CDH57199.1"/>
    </source>
</evidence>
<gene>
    <name evidence="3" type="ORF">LCOR_08170.1</name>
</gene>
<dbReference type="Proteomes" id="UP000027586">
    <property type="component" value="Unassembled WGS sequence"/>
</dbReference>
<dbReference type="EMBL" id="CBTN010000044">
    <property type="protein sequence ID" value="CDH57199.1"/>
    <property type="molecule type" value="Genomic_DNA"/>
</dbReference>
<reference evidence="3" key="1">
    <citation type="submission" date="2013-08" db="EMBL/GenBank/DDBJ databases">
        <title>Gene expansion shapes genome architecture in the human pathogen Lichtheimia corymbifera: an evolutionary genomics analysis in the ancient terrestrial Mucorales (Mucoromycotina).</title>
        <authorList>
            <person name="Schwartze V.U."/>
            <person name="Winter S."/>
            <person name="Shelest E."/>
            <person name="Marcet-Houben M."/>
            <person name="Horn F."/>
            <person name="Wehner S."/>
            <person name="Hoffmann K."/>
            <person name="Riege K."/>
            <person name="Sammeth M."/>
            <person name="Nowrousian M."/>
            <person name="Valiante V."/>
            <person name="Linde J."/>
            <person name="Jacobsen I.D."/>
            <person name="Marz M."/>
            <person name="Brakhage A.A."/>
            <person name="Gabaldon T."/>
            <person name="Bocker S."/>
            <person name="Voigt K."/>
        </authorList>
    </citation>
    <scope>NUCLEOTIDE SEQUENCE [LARGE SCALE GENOMIC DNA]</scope>
    <source>
        <strain evidence="3">FSU 9682</strain>
    </source>
</reference>
<name>A0A068S4J4_9FUNG</name>
<evidence type="ECO:0000256" key="1">
    <source>
        <dbReference type="SAM" id="MobiDB-lite"/>
    </source>
</evidence>
<dbReference type="VEuPathDB" id="FungiDB:LCOR_08170.1"/>
<evidence type="ECO:0000313" key="4">
    <source>
        <dbReference type="Proteomes" id="UP000027586"/>
    </source>
</evidence>
<sequence length="172" mass="19618">MCCVIINNVTAIWIVFSSILSAVSERLTDTIQKAIERSGATILKGAHCAYPKQHRRHFNAWMRSKENRMMEWKLRMNHCWQGGPRHVTKEQATEFSQADNITTRADASSTSNAEAWSRKMETQSQPIVSDSAQGTSSCNVYSYEIIHHQRLSPNEVLMYTMSIWITGYGEIC</sequence>
<comment type="caution">
    <text evidence="3">The sequence shown here is derived from an EMBL/GenBank/DDBJ whole genome shotgun (WGS) entry which is preliminary data.</text>
</comment>
<accession>A0A068S4J4</accession>
<feature type="signal peptide" evidence="2">
    <location>
        <begin position="1"/>
        <end position="24"/>
    </location>
</feature>
<feature type="chain" id="PRO_5001652869" evidence="2">
    <location>
        <begin position="25"/>
        <end position="172"/>
    </location>
</feature>
<evidence type="ECO:0000256" key="2">
    <source>
        <dbReference type="SAM" id="SignalP"/>
    </source>
</evidence>
<feature type="compositionally biased region" description="Polar residues" evidence="1">
    <location>
        <begin position="101"/>
        <end position="114"/>
    </location>
</feature>
<feature type="region of interest" description="Disordered" evidence="1">
    <location>
        <begin position="101"/>
        <end position="133"/>
    </location>
</feature>
<keyword evidence="4" id="KW-1185">Reference proteome</keyword>